<reference evidence="3" key="1">
    <citation type="journal article" date="2011" name="Nat. Commun.">
        <title>Effector diversification within compartments of the Leptosphaeria maculans genome affected by Repeat-Induced Point mutations.</title>
        <authorList>
            <person name="Rouxel T."/>
            <person name="Grandaubert J."/>
            <person name="Hane J.K."/>
            <person name="Hoede C."/>
            <person name="van de Wouw A.P."/>
            <person name="Couloux A."/>
            <person name="Dominguez V."/>
            <person name="Anthouard V."/>
            <person name="Bally P."/>
            <person name="Bourras S."/>
            <person name="Cozijnsen A.J."/>
            <person name="Ciuffetti L.M."/>
            <person name="Degrave A."/>
            <person name="Dilmaghani A."/>
            <person name="Duret L."/>
            <person name="Fudal I."/>
            <person name="Goodwin S.B."/>
            <person name="Gout L."/>
            <person name="Glaser N."/>
            <person name="Linglin J."/>
            <person name="Kema G.H.J."/>
            <person name="Lapalu N."/>
            <person name="Lawrence C.B."/>
            <person name="May K."/>
            <person name="Meyer M."/>
            <person name="Ollivier B."/>
            <person name="Poulain J."/>
            <person name="Schoch C.L."/>
            <person name="Simon A."/>
            <person name="Spatafora J.W."/>
            <person name="Stachowiak A."/>
            <person name="Turgeon B.G."/>
            <person name="Tyler B.M."/>
            <person name="Vincent D."/>
            <person name="Weissenbach J."/>
            <person name="Amselem J."/>
            <person name="Quesneville H."/>
            <person name="Oliver R.P."/>
            <person name="Wincker P."/>
            <person name="Balesdent M.-H."/>
            <person name="Howlett B.J."/>
        </authorList>
    </citation>
    <scope>NUCLEOTIDE SEQUENCE [LARGE SCALE GENOMIC DNA]</scope>
    <source>
        <strain evidence="3">JN3 / isolate v23.1.3 / race Av1-4-5-6-7-8</strain>
    </source>
</reference>
<organism evidence="3">
    <name type="scientific">Leptosphaeria maculans (strain JN3 / isolate v23.1.3 / race Av1-4-5-6-7-8)</name>
    <name type="common">Blackleg fungus</name>
    <name type="synonym">Phoma lingam</name>
    <dbReference type="NCBI Taxonomy" id="985895"/>
    <lineage>
        <taxon>Eukaryota</taxon>
        <taxon>Fungi</taxon>
        <taxon>Dikarya</taxon>
        <taxon>Ascomycota</taxon>
        <taxon>Pezizomycotina</taxon>
        <taxon>Dothideomycetes</taxon>
        <taxon>Pleosporomycetidae</taxon>
        <taxon>Pleosporales</taxon>
        <taxon>Pleosporineae</taxon>
        <taxon>Leptosphaeriaceae</taxon>
        <taxon>Plenodomus</taxon>
        <taxon>Plenodomus lingam/Leptosphaeria maculans species complex</taxon>
    </lineage>
</organism>
<dbReference type="InParanoid" id="E4ZJQ7"/>
<feature type="region of interest" description="Disordered" evidence="1">
    <location>
        <begin position="187"/>
        <end position="206"/>
    </location>
</feature>
<dbReference type="Proteomes" id="UP000002668">
    <property type="component" value="Genome"/>
</dbReference>
<gene>
    <name evidence="2" type="ORF">LEMA_P068500.1</name>
</gene>
<dbReference type="GeneID" id="13288288"/>
<dbReference type="HOGENOM" id="CLU_571150_0_0_1"/>
<dbReference type="AlphaFoldDB" id="E4ZJQ7"/>
<keyword evidence="3" id="KW-1185">Reference proteome</keyword>
<dbReference type="eggNOG" id="ENOG502T61F">
    <property type="taxonomic scope" value="Eukaryota"/>
</dbReference>
<feature type="compositionally biased region" description="Low complexity" evidence="1">
    <location>
        <begin position="126"/>
        <end position="141"/>
    </location>
</feature>
<name>E4ZJQ7_LEPMJ</name>
<dbReference type="EMBL" id="FP929072">
    <property type="protein sequence ID" value="CBX91342.1"/>
    <property type="molecule type" value="Genomic_DNA"/>
</dbReference>
<evidence type="ECO:0000313" key="3">
    <source>
        <dbReference type="Proteomes" id="UP000002668"/>
    </source>
</evidence>
<feature type="region of interest" description="Disordered" evidence="1">
    <location>
        <begin position="38"/>
        <end position="57"/>
    </location>
</feature>
<feature type="compositionally biased region" description="Low complexity" evidence="1">
    <location>
        <begin position="190"/>
        <end position="206"/>
    </location>
</feature>
<sequence>MATFLYSPMSPPETGTNFSFVEGTSVCDFMHVSDTVEVKDNKTNQEQDRDSDSQTTCTPHMCSYYQPTQLQSPSEPSTAKIQLQQSNRRLLELLESVQAELDKQRALMRDIQNRVSTLEHESESNAVTRVQSSATSVTSSSQTHIKAAPKCTSNLPMESRAWWEACQTFAHNCSTPFNATEFLVTPHQPQPQQSIASPQQPQQQQQLSALNFDFAFENNPNNNTDDDAQTFVARPTASEILLTEDFNNAVPKLAHVPSPTAPESGIDTTPTTIIRSITIETQTHVAPIAPSPPAPTTTTTITAQSSTPEPPILERVLDLSHAKIRAPPLLQSPPRSLKNKASVVTTLEQYEELDDCYEDSDITALPEIPALTSPVPSVQSLKKAGLGVGGGHWKMKSLCMVRTLLKGKAGERGEEECGGSKRVGSLVRRDKSTATKYTNSQLRMSSQPPPFPNLPPYPDNETGCEIGTCSATLGLPIL</sequence>
<feature type="region of interest" description="Disordered" evidence="1">
    <location>
        <begin position="412"/>
        <end position="451"/>
    </location>
</feature>
<proteinExistence type="predicted"/>
<protein>
    <submittedName>
        <fullName evidence="2">Predicted protein</fullName>
    </submittedName>
</protein>
<accession>E4ZJQ7</accession>
<evidence type="ECO:0000313" key="2">
    <source>
        <dbReference type="EMBL" id="CBX91342.1"/>
    </source>
</evidence>
<feature type="compositionally biased region" description="Polar residues" evidence="1">
    <location>
        <begin position="434"/>
        <end position="446"/>
    </location>
</feature>
<feature type="compositionally biased region" description="Low complexity" evidence="1">
    <location>
        <begin position="296"/>
        <end position="307"/>
    </location>
</feature>
<feature type="region of interest" description="Disordered" evidence="1">
    <location>
        <begin position="118"/>
        <end position="141"/>
    </location>
</feature>
<feature type="compositionally biased region" description="Basic and acidic residues" evidence="1">
    <location>
        <begin position="38"/>
        <end position="52"/>
    </location>
</feature>
<feature type="region of interest" description="Disordered" evidence="1">
    <location>
        <begin position="286"/>
        <end position="308"/>
    </location>
</feature>
<evidence type="ECO:0000256" key="1">
    <source>
        <dbReference type="SAM" id="MobiDB-lite"/>
    </source>
</evidence>
<dbReference type="OrthoDB" id="3778454at2759"/>
<dbReference type="VEuPathDB" id="FungiDB:LEMA_P068500.1"/>